<evidence type="ECO:0000313" key="2">
    <source>
        <dbReference type="Proteomes" id="UP001054945"/>
    </source>
</evidence>
<reference evidence="1 2" key="1">
    <citation type="submission" date="2021-06" db="EMBL/GenBank/DDBJ databases">
        <title>Caerostris extrusa draft genome.</title>
        <authorList>
            <person name="Kono N."/>
            <person name="Arakawa K."/>
        </authorList>
    </citation>
    <scope>NUCLEOTIDE SEQUENCE [LARGE SCALE GENOMIC DNA]</scope>
</reference>
<dbReference type="AlphaFoldDB" id="A0AAV4NR62"/>
<dbReference type="EMBL" id="BPLR01021116">
    <property type="protein sequence ID" value="GIX86186.1"/>
    <property type="molecule type" value="Genomic_DNA"/>
</dbReference>
<name>A0AAV4NR62_CAEEX</name>
<sequence length="74" mass="8579">MKRAGKRERRRRKTKRFVQSSPYYLNRYEIQKSRISVFNDSGRGRNSLSIERSESPTSVFCFTKAGEGSLECPG</sequence>
<keyword evidence="2" id="KW-1185">Reference proteome</keyword>
<accession>A0AAV4NR62</accession>
<dbReference type="Proteomes" id="UP001054945">
    <property type="component" value="Unassembled WGS sequence"/>
</dbReference>
<gene>
    <name evidence="1" type="ORF">CEXT_511941</name>
</gene>
<evidence type="ECO:0000313" key="1">
    <source>
        <dbReference type="EMBL" id="GIX86186.1"/>
    </source>
</evidence>
<proteinExistence type="predicted"/>
<protein>
    <submittedName>
        <fullName evidence="1">Uncharacterized protein</fullName>
    </submittedName>
</protein>
<organism evidence="1 2">
    <name type="scientific">Caerostris extrusa</name>
    <name type="common">Bark spider</name>
    <name type="synonym">Caerostris bankana</name>
    <dbReference type="NCBI Taxonomy" id="172846"/>
    <lineage>
        <taxon>Eukaryota</taxon>
        <taxon>Metazoa</taxon>
        <taxon>Ecdysozoa</taxon>
        <taxon>Arthropoda</taxon>
        <taxon>Chelicerata</taxon>
        <taxon>Arachnida</taxon>
        <taxon>Araneae</taxon>
        <taxon>Araneomorphae</taxon>
        <taxon>Entelegynae</taxon>
        <taxon>Araneoidea</taxon>
        <taxon>Araneidae</taxon>
        <taxon>Caerostris</taxon>
    </lineage>
</organism>
<comment type="caution">
    <text evidence="1">The sequence shown here is derived from an EMBL/GenBank/DDBJ whole genome shotgun (WGS) entry which is preliminary data.</text>
</comment>